<dbReference type="Proteomes" id="UP000308230">
    <property type="component" value="Unassembled WGS sequence"/>
</dbReference>
<organism evidence="4 5">
    <name type="scientific">Exobacillus caeni</name>
    <dbReference type="NCBI Taxonomy" id="2574798"/>
    <lineage>
        <taxon>Bacteria</taxon>
        <taxon>Bacillati</taxon>
        <taxon>Bacillota</taxon>
        <taxon>Bacilli</taxon>
        <taxon>Bacillales</taxon>
        <taxon>Guptibacillaceae</taxon>
        <taxon>Exobacillus</taxon>
    </lineage>
</organism>
<dbReference type="PANTHER" id="PTHR11364">
    <property type="entry name" value="THIOSULFATE SULFERTANSFERASE"/>
    <property type="match status" value="1"/>
</dbReference>
<dbReference type="FunFam" id="3.40.250.10:FF:000035">
    <property type="entry name" value="Thiosulfate sulfurtransferase"/>
    <property type="match status" value="1"/>
</dbReference>
<dbReference type="OrthoDB" id="9770030at2"/>
<dbReference type="AlphaFoldDB" id="A0A5R9F4N7"/>
<feature type="domain" description="Rhodanese" evidence="3">
    <location>
        <begin position="16"/>
        <end position="135"/>
    </location>
</feature>
<dbReference type="EMBL" id="SWLG01000006">
    <property type="protein sequence ID" value="TLS37459.1"/>
    <property type="molecule type" value="Genomic_DNA"/>
</dbReference>
<keyword evidence="1 4" id="KW-0808">Transferase</keyword>
<dbReference type="Gene3D" id="3.40.250.10">
    <property type="entry name" value="Rhodanese-like domain"/>
    <property type="match status" value="2"/>
</dbReference>
<keyword evidence="2" id="KW-0677">Repeat</keyword>
<dbReference type="InterPro" id="IPR001763">
    <property type="entry name" value="Rhodanese-like_dom"/>
</dbReference>
<dbReference type="RefSeq" id="WP_138125908.1">
    <property type="nucleotide sequence ID" value="NZ_SWLG01000006.1"/>
</dbReference>
<accession>A0A5R9F4N7</accession>
<evidence type="ECO:0000256" key="2">
    <source>
        <dbReference type="ARBA" id="ARBA00022737"/>
    </source>
</evidence>
<dbReference type="Pfam" id="PF00581">
    <property type="entry name" value="Rhodanese"/>
    <property type="match status" value="2"/>
</dbReference>
<sequence length="276" mass="30975">MTDILVSASWLSNHVNDPDLVIADCRFNLANKEEGIEEYTKEHIPNAVYLDLEKDLSGMVKEHGGRHPLPDLEQFAQLLGNKGINKSKLVVAYDDQGGAMAARLWWMLRFLGHKRTAILDGGFSGWQKQGFPVTNEIPSPEKLLFEPVINREAIIPMEEIKKMAGGSGLLIDSRAPERYKGEEEPIDPKAGHIPGAINYFWKDNIKGSQSWKTRDELQKQLSFLEDDQNAVVYCGSGVTACANLFAFHLAGFDHVKLYPGSWSDWISYPENEVETN</sequence>
<reference evidence="4 5" key="1">
    <citation type="submission" date="2019-04" db="EMBL/GenBank/DDBJ databases">
        <title>Bacillus caeni sp. nov., a bacterium isolated from mangrove sediment.</title>
        <authorList>
            <person name="Huang H."/>
            <person name="Mo K."/>
            <person name="Hu Y."/>
        </authorList>
    </citation>
    <scope>NUCLEOTIDE SEQUENCE [LARGE SCALE GENOMIC DNA]</scope>
    <source>
        <strain evidence="4 5">HB172195</strain>
    </source>
</reference>
<evidence type="ECO:0000259" key="3">
    <source>
        <dbReference type="PROSITE" id="PS50206"/>
    </source>
</evidence>
<dbReference type="CDD" id="cd01448">
    <property type="entry name" value="TST_Repeat_1"/>
    <property type="match status" value="1"/>
</dbReference>
<proteinExistence type="predicted"/>
<comment type="caution">
    <text evidence="4">The sequence shown here is derived from an EMBL/GenBank/DDBJ whole genome shotgun (WGS) entry which is preliminary data.</text>
</comment>
<dbReference type="GO" id="GO:0004792">
    <property type="term" value="F:thiosulfate-cyanide sulfurtransferase activity"/>
    <property type="evidence" value="ECO:0007669"/>
    <property type="project" value="TreeGrafter"/>
</dbReference>
<dbReference type="SMART" id="SM00450">
    <property type="entry name" value="RHOD"/>
    <property type="match status" value="2"/>
</dbReference>
<evidence type="ECO:0000313" key="5">
    <source>
        <dbReference type="Proteomes" id="UP000308230"/>
    </source>
</evidence>
<keyword evidence="5" id="KW-1185">Reference proteome</keyword>
<gene>
    <name evidence="4" type="ORF">FCL54_09950</name>
</gene>
<dbReference type="SUPFAM" id="SSF52821">
    <property type="entry name" value="Rhodanese/Cell cycle control phosphatase"/>
    <property type="match status" value="2"/>
</dbReference>
<name>A0A5R9F4N7_9BACL</name>
<dbReference type="InterPro" id="IPR045078">
    <property type="entry name" value="TST/MPST-like"/>
</dbReference>
<feature type="domain" description="Rhodanese" evidence="3">
    <location>
        <begin position="164"/>
        <end position="274"/>
    </location>
</feature>
<evidence type="ECO:0000313" key="4">
    <source>
        <dbReference type="EMBL" id="TLS37459.1"/>
    </source>
</evidence>
<dbReference type="InterPro" id="IPR036873">
    <property type="entry name" value="Rhodanese-like_dom_sf"/>
</dbReference>
<dbReference type="PANTHER" id="PTHR11364:SF27">
    <property type="entry name" value="SULFURTRANSFERASE"/>
    <property type="match status" value="1"/>
</dbReference>
<evidence type="ECO:0000256" key="1">
    <source>
        <dbReference type="ARBA" id="ARBA00022679"/>
    </source>
</evidence>
<protein>
    <submittedName>
        <fullName evidence="4">Sulfurtransferase</fullName>
    </submittedName>
</protein>
<dbReference type="CDD" id="cd01449">
    <property type="entry name" value="TST_Repeat_2"/>
    <property type="match status" value="1"/>
</dbReference>
<dbReference type="PROSITE" id="PS50206">
    <property type="entry name" value="RHODANESE_3"/>
    <property type="match status" value="2"/>
</dbReference>